<gene>
    <name evidence="1" type="ORF">BF38_6285</name>
    <name evidence="2" type="ORF">FOC89_00775</name>
</gene>
<accession>A0A0B5NBJ6</accession>
<dbReference type="RefSeq" id="WP_000513987.1">
    <property type="nucleotide sequence ID" value="NZ_CP009333.1"/>
</dbReference>
<evidence type="ECO:0000313" key="3">
    <source>
        <dbReference type="Proteomes" id="UP000031876"/>
    </source>
</evidence>
<organism evidence="2 4">
    <name type="scientific">Bacillus thuringiensis</name>
    <dbReference type="NCBI Taxonomy" id="1428"/>
    <lineage>
        <taxon>Bacteria</taxon>
        <taxon>Bacillati</taxon>
        <taxon>Bacillota</taxon>
        <taxon>Bacilli</taxon>
        <taxon>Bacillales</taxon>
        <taxon>Bacillaceae</taxon>
        <taxon>Bacillus</taxon>
        <taxon>Bacillus cereus group</taxon>
    </lineage>
</organism>
<proteinExistence type="predicted"/>
<evidence type="ECO:0000313" key="2">
    <source>
        <dbReference type="EMBL" id="QKH22553.1"/>
    </source>
</evidence>
<dbReference type="EMBL" id="CP053978">
    <property type="protein sequence ID" value="QKH22553.1"/>
    <property type="molecule type" value="Genomic_DNA"/>
</dbReference>
<evidence type="ECO:0000313" key="1">
    <source>
        <dbReference type="EMBL" id="AJG73770.1"/>
    </source>
</evidence>
<dbReference type="KEGG" id="btw:BF38_6285"/>
<evidence type="ECO:0000313" key="4">
    <source>
        <dbReference type="Proteomes" id="UP000501107"/>
    </source>
</evidence>
<dbReference type="Proteomes" id="UP000031876">
    <property type="component" value="Plasmid 4"/>
</dbReference>
<sequence length="177" mass="20213">MGKEHRERYVKKIAGVITAKRKYPTGYLVVGEYDLSLEFQKEMVDVLDHNEVVSCHLDFNKYDSETDCIVALKRAKKQLGESRESGKMMVLVITAFDRLTKKYMDAVKQLIGCKDIGINLLISANIPLVHIVGLTEYMITFDSAAKVLSEFYRYNTQQVICSLYNETLARKSSRAWG</sequence>
<dbReference type="Proteomes" id="UP000501107">
    <property type="component" value="Plasmid unnamed2"/>
</dbReference>
<keyword evidence="2" id="KW-0614">Plasmid</keyword>
<reference evidence="1 3" key="1">
    <citation type="journal article" date="2015" name="Genome Announc.">
        <title>Complete genome sequences for 35 biothreat assay-relevant bacillus species.</title>
        <authorList>
            <person name="Johnson S.L."/>
            <person name="Daligault H.E."/>
            <person name="Davenport K.W."/>
            <person name="Jaissle J."/>
            <person name="Frey K.G."/>
            <person name="Ladner J.T."/>
            <person name="Broomall S.M."/>
            <person name="Bishop-Lilly K.A."/>
            <person name="Bruce D.C."/>
            <person name="Gibbons H.S."/>
            <person name="Coyne S.R."/>
            <person name="Lo C.C."/>
            <person name="Meincke L."/>
            <person name="Munk A.C."/>
            <person name="Koroleva G.I."/>
            <person name="Rosenzweig C.N."/>
            <person name="Palacios G.F."/>
            <person name="Redden C.L."/>
            <person name="Minogue T.D."/>
            <person name="Chain P.S."/>
        </authorList>
    </citation>
    <scope>NUCLEOTIDE SEQUENCE [LARGE SCALE GENOMIC DNA]</scope>
    <source>
        <strain evidence="1 3">HD1011</strain>
        <plasmid evidence="1 3">4</plasmid>
    </source>
</reference>
<dbReference type="AlphaFoldDB" id="A0A0B5NBJ6"/>
<dbReference type="EMBL" id="CP009333">
    <property type="protein sequence ID" value="AJG73770.1"/>
    <property type="molecule type" value="Genomic_DNA"/>
</dbReference>
<name>A0A0B5NBJ6_BACTU</name>
<reference evidence="2 4" key="2">
    <citation type="submission" date="2020-05" db="EMBL/GenBank/DDBJ databases">
        <title>FDA dAtabase for Regulatory Grade micrObial Sequences (FDA-ARGOS): Supporting development and validation of Infectious Disease Dx tests.</title>
        <authorList>
            <person name="Nelson B."/>
            <person name="Plummer A."/>
            <person name="Tallon L."/>
            <person name="Sadzewicz L."/>
            <person name="Zhao X."/>
            <person name="Vavikolanu K."/>
            <person name="Mehta A."/>
            <person name="Aluvathingal J."/>
            <person name="Nadendla S."/>
            <person name="Myers T."/>
            <person name="Yan Y."/>
            <person name="Sichtig H."/>
        </authorList>
    </citation>
    <scope>NUCLEOTIDE SEQUENCE [LARGE SCALE GENOMIC DNA]</scope>
    <source>
        <strain evidence="2 4">FDAARGOS_795</strain>
        <plasmid evidence="2 4">unnamed2</plasmid>
    </source>
</reference>
<geneLocation type="plasmid" evidence="2 4">
    <name>unnamed2</name>
</geneLocation>
<geneLocation type="plasmid" evidence="1 3">
    <name>4</name>
</geneLocation>
<protein>
    <submittedName>
        <fullName evidence="2">Uncharacterized protein</fullName>
    </submittedName>
</protein>